<organism evidence="2 3">
    <name type="scientific">Cyphellophora attinorum</name>
    <dbReference type="NCBI Taxonomy" id="1664694"/>
    <lineage>
        <taxon>Eukaryota</taxon>
        <taxon>Fungi</taxon>
        <taxon>Dikarya</taxon>
        <taxon>Ascomycota</taxon>
        <taxon>Pezizomycotina</taxon>
        <taxon>Eurotiomycetes</taxon>
        <taxon>Chaetothyriomycetidae</taxon>
        <taxon>Chaetothyriales</taxon>
        <taxon>Cyphellophoraceae</taxon>
        <taxon>Cyphellophora</taxon>
    </lineage>
</organism>
<keyword evidence="3" id="KW-1185">Reference proteome</keyword>
<dbReference type="AlphaFoldDB" id="A0A0N1HHW2"/>
<feature type="domain" description="Methyltransferase type 12" evidence="1">
    <location>
        <begin position="54"/>
        <end position="149"/>
    </location>
</feature>
<dbReference type="GeneID" id="28737466"/>
<dbReference type="SUPFAM" id="SSF53335">
    <property type="entry name" value="S-adenosyl-L-methionine-dependent methyltransferases"/>
    <property type="match status" value="1"/>
</dbReference>
<evidence type="ECO:0000313" key="2">
    <source>
        <dbReference type="EMBL" id="KPI45733.1"/>
    </source>
</evidence>
<dbReference type="InterPro" id="IPR029063">
    <property type="entry name" value="SAM-dependent_MTases_sf"/>
</dbReference>
<gene>
    <name evidence="2" type="ORF">AB675_538</name>
</gene>
<dbReference type="Proteomes" id="UP000038010">
    <property type="component" value="Unassembled WGS sequence"/>
</dbReference>
<proteinExistence type="predicted"/>
<evidence type="ECO:0000313" key="3">
    <source>
        <dbReference type="Proteomes" id="UP000038010"/>
    </source>
</evidence>
<name>A0A0N1HHW2_9EURO</name>
<reference evidence="2 3" key="1">
    <citation type="submission" date="2015-06" db="EMBL/GenBank/DDBJ databases">
        <title>Draft genome of the ant-associated black yeast Phialophora attae CBS 131958.</title>
        <authorList>
            <person name="Moreno L.F."/>
            <person name="Stielow B.J."/>
            <person name="de Hoog S."/>
            <person name="Vicente V.A."/>
            <person name="Weiss V.A."/>
            <person name="de Vries M."/>
            <person name="Cruz L.M."/>
            <person name="Souza E.M."/>
        </authorList>
    </citation>
    <scope>NUCLEOTIDE SEQUENCE [LARGE SCALE GENOMIC DNA]</scope>
    <source>
        <strain evidence="2 3">CBS 131958</strain>
    </source>
</reference>
<dbReference type="OrthoDB" id="417697at2759"/>
<dbReference type="STRING" id="1664694.A0A0N1HHW2"/>
<dbReference type="EMBL" id="LFJN01000001">
    <property type="protein sequence ID" value="KPI45733.1"/>
    <property type="molecule type" value="Genomic_DNA"/>
</dbReference>
<comment type="caution">
    <text evidence="2">The sequence shown here is derived from an EMBL/GenBank/DDBJ whole genome shotgun (WGS) entry which is preliminary data.</text>
</comment>
<sequence>MEHKGDTYVLTRETHSSIRLTAQHFLWQRELGWNLHPTIAKHLQDAGTGASVAEIACGNGLWMVEESANHPRAHFTGFDISDAFFPRQENWPSNVQFEKLDAAAAAVPERLQGGFDVVHCRLMLGAIRDGNADPWIETFLALLKPGGYLQWDELHGVRQWTSSNGAADPKWNTFGTSMMKKRVPDSSFEWIAARSETLARHGMVDISQINVDKPSPALRKHWTDNEFAIMEDMATSMRLGEEVLQELADGKKQGFDWFSPLRVVIARKAP</sequence>
<evidence type="ECO:0000259" key="1">
    <source>
        <dbReference type="Pfam" id="PF08242"/>
    </source>
</evidence>
<dbReference type="VEuPathDB" id="FungiDB:AB675_538"/>
<protein>
    <recommendedName>
        <fullName evidence="1">Methyltransferase type 12 domain-containing protein</fullName>
    </recommendedName>
</protein>
<dbReference type="RefSeq" id="XP_018005696.1">
    <property type="nucleotide sequence ID" value="XM_018145596.1"/>
</dbReference>
<dbReference type="CDD" id="cd02440">
    <property type="entry name" value="AdoMet_MTases"/>
    <property type="match status" value="1"/>
</dbReference>
<dbReference type="InterPro" id="IPR013217">
    <property type="entry name" value="Methyltransf_12"/>
</dbReference>
<dbReference type="Pfam" id="PF08242">
    <property type="entry name" value="Methyltransf_12"/>
    <property type="match status" value="1"/>
</dbReference>
<dbReference type="Gene3D" id="3.40.50.150">
    <property type="entry name" value="Vaccinia Virus protein VP39"/>
    <property type="match status" value="1"/>
</dbReference>
<accession>A0A0N1HHW2</accession>